<dbReference type="PANTHER" id="PTHR31286">
    <property type="entry name" value="GLYCINE-RICH CELL WALL STRUCTURAL PROTEIN 1.8-LIKE"/>
    <property type="match status" value="1"/>
</dbReference>
<gene>
    <name evidence="2" type="ORF">MANES_11G092700</name>
</gene>
<evidence type="ECO:0000259" key="1">
    <source>
        <dbReference type="Pfam" id="PF14111"/>
    </source>
</evidence>
<dbReference type="InterPro" id="IPR040256">
    <property type="entry name" value="At4g02000-like"/>
</dbReference>
<feature type="domain" description="DUF4283" evidence="1">
    <location>
        <begin position="11"/>
        <end position="60"/>
    </location>
</feature>
<reference evidence="2" key="1">
    <citation type="submission" date="2016-02" db="EMBL/GenBank/DDBJ databases">
        <title>WGS assembly of Manihot esculenta.</title>
        <authorList>
            <person name="Bredeson J.V."/>
            <person name="Prochnik S.E."/>
            <person name="Lyons J.B."/>
            <person name="Schmutz J."/>
            <person name="Grimwood J."/>
            <person name="Vrebalov J."/>
            <person name="Bart R.S."/>
            <person name="Amuge T."/>
            <person name="Ferguson M.E."/>
            <person name="Green R."/>
            <person name="Putnam N."/>
            <person name="Stites J."/>
            <person name="Rounsley S."/>
            <person name="Rokhsar D.S."/>
        </authorList>
    </citation>
    <scope>NUCLEOTIDE SEQUENCE [LARGE SCALE GENOMIC DNA]</scope>
    <source>
        <tissue evidence="2">Leaf</tissue>
    </source>
</reference>
<dbReference type="InterPro" id="IPR025558">
    <property type="entry name" value="DUF4283"/>
</dbReference>
<dbReference type="PANTHER" id="PTHR31286:SF99">
    <property type="entry name" value="DUF4283 DOMAIN-CONTAINING PROTEIN"/>
    <property type="match status" value="1"/>
</dbReference>
<dbReference type="AlphaFoldDB" id="A0A2C9UZJ1"/>
<sequence>MHADEGSKLYGALKNFKILDLGNDYFLIKFFTDACFQTSVLDGPWIINGSHLLTQSWTPNMIKVDINTTDEVREKYARLAMVVDLRRPLVSKVQVRDRVQIIEYKNLPIICFNCSRAGHKNSDYSLKAQQDGDMMGKKARRK</sequence>
<accession>A0A2C9UZJ1</accession>
<evidence type="ECO:0000313" key="2">
    <source>
        <dbReference type="EMBL" id="OAY37323.1"/>
    </source>
</evidence>
<dbReference type="Pfam" id="PF14111">
    <property type="entry name" value="DUF4283"/>
    <property type="match status" value="1"/>
</dbReference>
<protein>
    <recommendedName>
        <fullName evidence="1">DUF4283 domain-containing protein</fullName>
    </recommendedName>
</protein>
<organism evidence="2">
    <name type="scientific">Manihot esculenta</name>
    <name type="common">Cassava</name>
    <name type="synonym">Jatropha manihot</name>
    <dbReference type="NCBI Taxonomy" id="3983"/>
    <lineage>
        <taxon>Eukaryota</taxon>
        <taxon>Viridiplantae</taxon>
        <taxon>Streptophyta</taxon>
        <taxon>Embryophyta</taxon>
        <taxon>Tracheophyta</taxon>
        <taxon>Spermatophyta</taxon>
        <taxon>Magnoliopsida</taxon>
        <taxon>eudicotyledons</taxon>
        <taxon>Gunneridae</taxon>
        <taxon>Pentapetalae</taxon>
        <taxon>rosids</taxon>
        <taxon>fabids</taxon>
        <taxon>Malpighiales</taxon>
        <taxon>Euphorbiaceae</taxon>
        <taxon>Crotonoideae</taxon>
        <taxon>Manihoteae</taxon>
        <taxon>Manihot</taxon>
    </lineage>
</organism>
<dbReference type="EMBL" id="CM004397">
    <property type="protein sequence ID" value="OAY37323.1"/>
    <property type="molecule type" value="Genomic_DNA"/>
</dbReference>
<name>A0A2C9UZJ1_MANES</name>
<proteinExistence type="predicted"/>